<dbReference type="AlphaFoldDB" id="A0A167FTN1"/>
<evidence type="ECO:0000313" key="2">
    <source>
        <dbReference type="Proteomes" id="UP000077134"/>
    </source>
</evidence>
<keyword evidence="1" id="KW-0808">Transferase</keyword>
<proteinExistence type="predicted"/>
<organism evidence="1 2">
    <name type="scientific">Paenibacillus crassostreae</name>
    <dbReference type="NCBI Taxonomy" id="1763538"/>
    <lineage>
        <taxon>Bacteria</taxon>
        <taxon>Bacillati</taxon>
        <taxon>Bacillota</taxon>
        <taxon>Bacilli</taxon>
        <taxon>Bacillales</taxon>
        <taxon>Paenibacillaceae</taxon>
        <taxon>Paenibacillus</taxon>
    </lineage>
</organism>
<evidence type="ECO:0000313" key="1">
    <source>
        <dbReference type="EMBL" id="OAB76889.1"/>
    </source>
</evidence>
<sequence length="235" mass="27342">MNLDEQNGKLDLDRVVFIGRSFEEYMKIFSLSLEEVQGKKILDCPSGACSFTAIANQLGVDVTACDLAYYHEAENLRHKGIEDIEHAMEHVESVKDNYVRDYFEDIEALKLERLNALNHCYGDMIKFTNRYVPVVLPVLPFKDEEFDLILSAHLLFTYADRLNYNFHESTINELLRVSKEELRIFPLVDVEGKRYVHLDEIKKYLQGKGYTTEEVEVPYEFQRNANSMLIVKKGK</sequence>
<dbReference type="KEGG" id="pcx:LPB68_19050"/>
<dbReference type="RefSeq" id="WP_068656042.1">
    <property type="nucleotide sequence ID" value="NZ_CP017770.1"/>
</dbReference>
<gene>
    <name evidence="1" type="ORF">PNBC_05690</name>
</gene>
<dbReference type="EMBL" id="LSFN01000005">
    <property type="protein sequence ID" value="OAB76889.1"/>
    <property type="molecule type" value="Genomic_DNA"/>
</dbReference>
<dbReference type="Proteomes" id="UP000077134">
    <property type="component" value="Unassembled WGS sequence"/>
</dbReference>
<dbReference type="STRING" id="1763538.LPB68_19050"/>
<name>A0A167FTN1_9BACL</name>
<keyword evidence="2" id="KW-1185">Reference proteome</keyword>
<dbReference type="OrthoDB" id="9787807at2"/>
<keyword evidence="1" id="KW-0489">Methyltransferase</keyword>
<protein>
    <submittedName>
        <fullName evidence="1">SAM-dependent methyltransferase</fullName>
    </submittedName>
</protein>
<dbReference type="SUPFAM" id="SSF53335">
    <property type="entry name" value="S-adenosyl-L-methionine-dependent methyltransferases"/>
    <property type="match status" value="1"/>
</dbReference>
<accession>A0A167FTN1</accession>
<dbReference type="InterPro" id="IPR029063">
    <property type="entry name" value="SAM-dependent_MTases_sf"/>
</dbReference>
<reference evidence="1 2" key="1">
    <citation type="submission" date="2016-02" db="EMBL/GenBank/DDBJ databases">
        <title>Paenibacillus sp. LPB0068, isolated from Crassostrea gigas.</title>
        <authorList>
            <person name="Shin S.-K."/>
            <person name="Yi H."/>
        </authorList>
    </citation>
    <scope>NUCLEOTIDE SEQUENCE [LARGE SCALE GENOMIC DNA]</scope>
    <source>
        <strain evidence="1 2">LPB0068</strain>
    </source>
</reference>
<comment type="caution">
    <text evidence="1">The sequence shown here is derived from an EMBL/GenBank/DDBJ whole genome shotgun (WGS) entry which is preliminary data.</text>
</comment>
<dbReference type="GO" id="GO:0032259">
    <property type="term" value="P:methylation"/>
    <property type="evidence" value="ECO:0007669"/>
    <property type="project" value="UniProtKB-KW"/>
</dbReference>
<dbReference type="Gene3D" id="3.40.50.150">
    <property type="entry name" value="Vaccinia Virus protein VP39"/>
    <property type="match status" value="1"/>
</dbReference>
<dbReference type="GO" id="GO:0008168">
    <property type="term" value="F:methyltransferase activity"/>
    <property type="evidence" value="ECO:0007669"/>
    <property type="project" value="UniProtKB-KW"/>
</dbReference>